<dbReference type="Pfam" id="PF14154">
    <property type="entry name" value="DUF4306"/>
    <property type="match status" value="1"/>
</dbReference>
<proteinExistence type="predicted"/>
<dbReference type="KEGG" id="bhk:B4U37_13590"/>
<keyword evidence="4" id="KW-1185">Reference proteome</keyword>
<dbReference type="OrthoDB" id="2721142at2"/>
<evidence type="ECO:0000313" key="3">
    <source>
        <dbReference type="EMBL" id="TYS74431.1"/>
    </source>
</evidence>
<dbReference type="InterPro" id="IPR025440">
    <property type="entry name" value="DUF4306"/>
</dbReference>
<dbReference type="EMBL" id="CP020880">
    <property type="protein sequence ID" value="ART77015.1"/>
    <property type="molecule type" value="Genomic_DNA"/>
</dbReference>
<sequence>MSYKKIIPFGLAIMFFIIATFASWYEGSELVDNSFEWKHSAVITSWLHSGEVDRGNISQLDYFVYSIKFKPIFPIIMMSSFIYIVFALGNKFLKSRTKRNMFASLLGVLLFIGAGLISGSPTSGAKIFMFSLVLVGAVLFCFAAIHYFKKVQID</sequence>
<evidence type="ECO:0000256" key="1">
    <source>
        <dbReference type="SAM" id="Phobius"/>
    </source>
</evidence>
<keyword evidence="1" id="KW-0472">Membrane</keyword>
<accession>A0A1Y0CQE0</accession>
<name>A0A1Y0CQE0_9BACI</name>
<dbReference type="Proteomes" id="UP000195573">
    <property type="component" value="Chromosome"/>
</dbReference>
<dbReference type="AlphaFoldDB" id="A0A1Y0CQE0"/>
<feature type="transmembrane region" description="Helical" evidence="1">
    <location>
        <begin position="7"/>
        <end position="25"/>
    </location>
</feature>
<dbReference type="GeneID" id="96739450"/>
<dbReference type="RefSeq" id="WP_088018661.1">
    <property type="nucleotide sequence ID" value="NZ_CP020880.1"/>
</dbReference>
<feature type="transmembrane region" description="Helical" evidence="1">
    <location>
        <begin position="127"/>
        <end position="148"/>
    </location>
</feature>
<dbReference type="EMBL" id="VTET01000001">
    <property type="protein sequence ID" value="TYS74431.1"/>
    <property type="molecule type" value="Genomic_DNA"/>
</dbReference>
<gene>
    <name evidence="2" type="ORF">B4U37_13590</name>
    <name evidence="3" type="ORF">FZC75_01645</name>
</gene>
<evidence type="ECO:0000313" key="2">
    <source>
        <dbReference type="EMBL" id="ART77015.1"/>
    </source>
</evidence>
<evidence type="ECO:0000313" key="5">
    <source>
        <dbReference type="Proteomes" id="UP000324517"/>
    </source>
</evidence>
<evidence type="ECO:0000313" key="4">
    <source>
        <dbReference type="Proteomes" id="UP000195573"/>
    </source>
</evidence>
<keyword evidence="1" id="KW-0812">Transmembrane</keyword>
<dbReference type="Proteomes" id="UP000324517">
    <property type="component" value="Unassembled WGS sequence"/>
</dbReference>
<feature type="transmembrane region" description="Helical" evidence="1">
    <location>
        <begin position="101"/>
        <end position="121"/>
    </location>
</feature>
<keyword evidence="1" id="KW-1133">Transmembrane helix</keyword>
<organism evidence="3 5">
    <name type="scientific">Sutcliffiella horikoshii</name>
    <dbReference type="NCBI Taxonomy" id="79883"/>
    <lineage>
        <taxon>Bacteria</taxon>
        <taxon>Bacillati</taxon>
        <taxon>Bacillota</taxon>
        <taxon>Bacilli</taxon>
        <taxon>Bacillales</taxon>
        <taxon>Bacillaceae</taxon>
        <taxon>Sutcliffiella</taxon>
    </lineage>
</organism>
<reference evidence="2 4" key="1">
    <citation type="submission" date="2017-04" db="EMBL/GenBank/DDBJ databases">
        <title>Complete Genome Sequence of the Bacillus horikoshii 20a strain from Cuatro Cienegas, Coahuila, Mexico.</title>
        <authorList>
            <person name="Zarza E."/>
            <person name="Alcaraz L.D."/>
            <person name="Aguilar-Salinas B."/>
            <person name="Islas A."/>
            <person name="Olmedo-Alvarez G."/>
        </authorList>
    </citation>
    <scope>NUCLEOTIDE SEQUENCE [LARGE SCALE GENOMIC DNA]</scope>
    <source>
        <strain evidence="2 4">20a</strain>
    </source>
</reference>
<reference evidence="3 5" key="2">
    <citation type="submission" date="2019-08" db="EMBL/GenBank/DDBJ databases">
        <title>Bacillus genomes from the desert of Cuatro Cienegas, Coahuila.</title>
        <authorList>
            <person name="Olmedo-Alvarez G."/>
        </authorList>
    </citation>
    <scope>NUCLEOTIDE SEQUENCE [LARGE SCALE GENOMIC DNA]</scope>
    <source>
        <strain evidence="3 5">CH98b_3T</strain>
    </source>
</reference>
<protein>
    <submittedName>
        <fullName evidence="3">DUF4306 domain-containing protein</fullName>
    </submittedName>
</protein>
<feature type="transmembrane region" description="Helical" evidence="1">
    <location>
        <begin position="72"/>
        <end position="89"/>
    </location>
</feature>